<dbReference type="Gene3D" id="3.20.20.150">
    <property type="entry name" value="Divalent-metal-dependent TIM barrel enzymes"/>
    <property type="match status" value="1"/>
</dbReference>
<dbReference type="SUPFAM" id="SSF51658">
    <property type="entry name" value="Xylose isomerase-like"/>
    <property type="match status" value="1"/>
</dbReference>
<gene>
    <name evidence="2" type="ORF">JL107_07590</name>
</gene>
<comment type="caution">
    <text evidence="2">The sequence shown here is derived from an EMBL/GenBank/DDBJ whole genome shotgun (WGS) entry which is preliminary data.</text>
</comment>
<protein>
    <recommendedName>
        <fullName evidence="4">Sugar phosphate isomerase/epimerase</fullName>
    </recommendedName>
</protein>
<dbReference type="RefSeq" id="WP_205256374.1">
    <property type="nucleotide sequence ID" value="NZ_BAAAPV010000001.1"/>
</dbReference>
<dbReference type="EMBL" id="JAERWL010000006">
    <property type="protein sequence ID" value="MBM9476299.1"/>
    <property type="molecule type" value="Genomic_DNA"/>
</dbReference>
<evidence type="ECO:0000313" key="2">
    <source>
        <dbReference type="EMBL" id="MBM9476299.1"/>
    </source>
</evidence>
<proteinExistence type="predicted"/>
<reference evidence="2" key="1">
    <citation type="submission" date="2021-01" db="EMBL/GenBank/DDBJ databases">
        <title>KCTC 19127 draft genome.</title>
        <authorList>
            <person name="An D."/>
        </authorList>
    </citation>
    <scope>NUCLEOTIDE SEQUENCE</scope>
    <source>
        <strain evidence="2">KCTC 19127</strain>
    </source>
</reference>
<dbReference type="Proteomes" id="UP000663801">
    <property type="component" value="Unassembled WGS sequence"/>
</dbReference>
<keyword evidence="3" id="KW-1185">Reference proteome</keyword>
<dbReference type="AlphaFoldDB" id="A0A938YN69"/>
<dbReference type="InterPro" id="IPR036237">
    <property type="entry name" value="Xyl_isomerase-like_sf"/>
</dbReference>
<evidence type="ECO:0000256" key="1">
    <source>
        <dbReference type="SAM" id="MobiDB-lite"/>
    </source>
</evidence>
<organism evidence="2 3">
    <name type="scientific">Nakamurella flavida</name>
    <dbReference type="NCBI Taxonomy" id="363630"/>
    <lineage>
        <taxon>Bacteria</taxon>
        <taxon>Bacillati</taxon>
        <taxon>Actinomycetota</taxon>
        <taxon>Actinomycetes</taxon>
        <taxon>Nakamurellales</taxon>
        <taxon>Nakamurellaceae</taxon>
        <taxon>Nakamurella</taxon>
    </lineage>
</organism>
<evidence type="ECO:0000313" key="3">
    <source>
        <dbReference type="Proteomes" id="UP000663801"/>
    </source>
</evidence>
<sequence>MPSDATAPVLRTYQSLWAMEGLPYRSDTGWSLEQRVELIAAAGFDGLAVDLGAKEAPTAAELAPPAAAASLRTAVFAFVDSDPALDTALEYAASIGAPDMVVCGQVFDPDPVRLADVVHGWHTRAAAAGVDLQLETHRNTMTNDLRATVRLLAELDPTVDLAIDLSHHVCGCELPDEPIPEIEDLIAALLARTGSVQGRVASRCQVQVPLDFPAHQRWVERFRGWWQDGFAAILQRHADGSRPATDVMFCAELGTRPYAIVGADGHELSDRWAEALTLRTWAQEAFAAAESASAATTTAPATPSTASTSEPETT</sequence>
<name>A0A938YN69_9ACTN</name>
<evidence type="ECO:0008006" key="4">
    <source>
        <dbReference type="Google" id="ProtNLM"/>
    </source>
</evidence>
<accession>A0A938YN69</accession>
<feature type="region of interest" description="Disordered" evidence="1">
    <location>
        <begin position="289"/>
        <end position="314"/>
    </location>
</feature>